<protein>
    <submittedName>
        <fullName evidence="1">Uncharacterized protein</fullName>
    </submittedName>
</protein>
<dbReference type="AlphaFoldDB" id="A0A6J4KIZ1"/>
<accession>A0A6J4KIZ1</accession>
<evidence type="ECO:0000313" key="1">
    <source>
        <dbReference type="EMBL" id="CAA9306957.1"/>
    </source>
</evidence>
<organism evidence="1">
    <name type="scientific">uncultured Gemmatimonadota bacterium</name>
    <dbReference type="NCBI Taxonomy" id="203437"/>
    <lineage>
        <taxon>Bacteria</taxon>
        <taxon>Pseudomonadati</taxon>
        <taxon>Gemmatimonadota</taxon>
        <taxon>environmental samples</taxon>
    </lineage>
</organism>
<dbReference type="EMBL" id="CADCTW010000051">
    <property type="protein sequence ID" value="CAA9306957.1"/>
    <property type="molecule type" value="Genomic_DNA"/>
</dbReference>
<sequence length="57" mass="6159">MRQAPFVNVFFALCLLRVSNVSFGPTSRNSVFPTCIFVAEPVSRDGAAGPANAIKRM</sequence>
<proteinExistence type="predicted"/>
<reference evidence="1" key="1">
    <citation type="submission" date="2020-02" db="EMBL/GenBank/DDBJ databases">
        <authorList>
            <person name="Meier V. D."/>
        </authorList>
    </citation>
    <scope>NUCLEOTIDE SEQUENCE</scope>
    <source>
        <strain evidence="1">AVDCRST_MAG68</strain>
    </source>
</reference>
<gene>
    <name evidence="1" type="ORF">AVDCRST_MAG68-1079</name>
</gene>
<name>A0A6J4KIZ1_9BACT</name>